<evidence type="ECO:0000256" key="6">
    <source>
        <dbReference type="ARBA" id="ARBA00023242"/>
    </source>
</evidence>
<dbReference type="Proteomes" id="UP000887565">
    <property type="component" value="Unplaced"/>
</dbReference>
<proteinExistence type="inferred from homology"/>
<comment type="subcellular location">
    <subcellularLocation>
        <location evidence="1 7 8">Nucleus</location>
    </subcellularLocation>
</comment>
<dbReference type="AlphaFoldDB" id="A0A915I9A9"/>
<feature type="region of interest" description="Disordered" evidence="9">
    <location>
        <begin position="1"/>
        <end position="22"/>
    </location>
</feature>
<dbReference type="FunFam" id="1.10.10.60:FF:000679">
    <property type="entry name" value="Homeobox protein aristaless"/>
    <property type="match status" value="1"/>
</dbReference>
<evidence type="ECO:0000256" key="4">
    <source>
        <dbReference type="ARBA" id="ARBA00023125"/>
    </source>
</evidence>
<comment type="similarity">
    <text evidence="2">Belongs to the paired homeobox family. Bicoid subfamily.</text>
</comment>
<keyword evidence="6 7" id="KW-0539">Nucleus</keyword>
<dbReference type="GO" id="GO:0000978">
    <property type="term" value="F:RNA polymerase II cis-regulatory region sequence-specific DNA binding"/>
    <property type="evidence" value="ECO:0007669"/>
    <property type="project" value="TreeGrafter"/>
</dbReference>
<keyword evidence="11" id="KW-1185">Reference proteome</keyword>
<evidence type="ECO:0000256" key="7">
    <source>
        <dbReference type="PROSITE-ProRule" id="PRU00108"/>
    </source>
</evidence>
<feature type="DNA-binding region" description="Homeobox" evidence="7">
    <location>
        <begin position="154"/>
        <end position="213"/>
    </location>
</feature>
<sequence length="459" mass="50291">MDHHNLHHQMTENLTNNNNFTTLLPPPQLQCLEQQNSQQHQHQIFNNLSSSSSNLINLNSGSLSSQQNHQTSRYLSGLQNFAVSGSNLTSNQNYSTSSGQEVGINKKSKAYKLNEKQTKDHSTRKGQTSTSSAKNNISMVEPKEDLKDPKMLKQRRQRTHFSSQQLQELETMFSRNRYPDMATREEIAAWTNLSEGRVRVWFKNRRAKWRKRERHLTPGILAINHQYHPHHQIVQASNMTGFDDHGTTFYGCNPASAMNATMNSYAWPSSATAVHNRVMSFDAFPVAAMQPQASSRTPSFSWGWKPSPISPIVSNPAGGQRYCSAAASTNFNSNQCSNFGLFASTNDCSNASSLLHGSSAMSSGLSYTHVITSMPNLQMPPLSSSIDRKPVLSSLSEKAYSSNSSSTGYNSNTVAISTSTGGAASASPTDSSFPTVHCQYSVSSSGLVTGADGRRGSSS</sequence>
<dbReference type="PANTHER" id="PTHR45882:SF3">
    <property type="entry name" value="PITUITARY HOMEOBOX HOMOLOG PTX1"/>
    <property type="match status" value="1"/>
</dbReference>
<feature type="domain" description="Homeobox" evidence="10">
    <location>
        <begin position="152"/>
        <end position="212"/>
    </location>
</feature>
<dbReference type="WBParaSite" id="nRc.2.0.1.t10353-RA">
    <property type="protein sequence ID" value="nRc.2.0.1.t10353-RA"/>
    <property type="gene ID" value="nRc.2.0.1.g10353"/>
</dbReference>
<dbReference type="SMART" id="SM00389">
    <property type="entry name" value="HOX"/>
    <property type="match status" value="1"/>
</dbReference>
<dbReference type="PROSITE" id="PS00027">
    <property type="entry name" value="HOMEOBOX_1"/>
    <property type="match status" value="1"/>
</dbReference>
<dbReference type="InterPro" id="IPR009057">
    <property type="entry name" value="Homeodomain-like_sf"/>
</dbReference>
<evidence type="ECO:0000313" key="12">
    <source>
        <dbReference type="WBParaSite" id="nRc.2.0.1.t10353-RA"/>
    </source>
</evidence>
<dbReference type="GO" id="GO:0005634">
    <property type="term" value="C:nucleus"/>
    <property type="evidence" value="ECO:0007669"/>
    <property type="project" value="UniProtKB-SubCell"/>
</dbReference>
<keyword evidence="3" id="KW-0217">Developmental protein</keyword>
<evidence type="ECO:0000256" key="3">
    <source>
        <dbReference type="ARBA" id="ARBA00022473"/>
    </source>
</evidence>
<reference evidence="12" key="1">
    <citation type="submission" date="2022-11" db="UniProtKB">
        <authorList>
            <consortium name="WormBaseParasite"/>
        </authorList>
    </citation>
    <scope>IDENTIFICATION</scope>
</reference>
<dbReference type="Pfam" id="PF00046">
    <property type="entry name" value="Homeodomain"/>
    <property type="match status" value="1"/>
</dbReference>
<name>A0A915I9A9_ROMCU</name>
<feature type="compositionally biased region" description="Low complexity" evidence="9">
    <location>
        <begin position="11"/>
        <end position="22"/>
    </location>
</feature>
<dbReference type="PROSITE" id="PS50071">
    <property type="entry name" value="HOMEOBOX_2"/>
    <property type="match status" value="1"/>
</dbReference>
<feature type="compositionally biased region" description="Basic and acidic residues" evidence="9">
    <location>
        <begin position="114"/>
        <end position="123"/>
    </location>
</feature>
<feature type="compositionally biased region" description="Polar residues" evidence="9">
    <location>
        <begin position="125"/>
        <end position="138"/>
    </location>
</feature>
<evidence type="ECO:0000256" key="1">
    <source>
        <dbReference type="ARBA" id="ARBA00004123"/>
    </source>
</evidence>
<evidence type="ECO:0000256" key="2">
    <source>
        <dbReference type="ARBA" id="ARBA00006503"/>
    </source>
</evidence>
<keyword evidence="5 7" id="KW-0371">Homeobox</keyword>
<dbReference type="SUPFAM" id="SSF46689">
    <property type="entry name" value="Homeodomain-like"/>
    <property type="match status" value="1"/>
</dbReference>
<accession>A0A915I9A9</accession>
<dbReference type="InterPro" id="IPR001356">
    <property type="entry name" value="HD"/>
</dbReference>
<dbReference type="GO" id="GO:0000981">
    <property type="term" value="F:DNA-binding transcription factor activity, RNA polymerase II-specific"/>
    <property type="evidence" value="ECO:0007669"/>
    <property type="project" value="InterPro"/>
</dbReference>
<feature type="region of interest" description="Disordered" evidence="9">
    <location>
        <begin position="114"/>
        <end position="143"/>
    </location>
</feature>
<evidence type="ECO:0000256" key="5">
    <source>
        <dbReference type="ARBA" id="ARBA00023155"/>
    </source>
</evidence>
<evidence type="ECO:0000256" key="9">
    <source>
        <dbReference type="SAM" id="MobiDB-lite"/>
    </source>
</evidence>
<dbReference type="PANTHER" id="PTHR45882">
    <property type="entry name" value="PITUITARY HOMEOBOX HOMOLOG PTX1"/>
    <property type="match status" value="1"/>
</dbReference>
<evidence type="ECO:0000256" key="8">
    <source>
        <dbReference type="RuleBase" id="RU000682"/>
    </source>
</evidence>
<dbReference type="GO" id="GO:0009653">
    <property type="term" value="P:anatomical structure morphogenesis"/>
    <property type="evidence" value="ECO:0007669"/>
    <property type="project" value="TreeGrafter"/>
</dbReference>
<evidence type="ECO:0000313" key="11">
    <source>
        <dbReference type="Proteomes" id="UP000887565"/>
    </source>
</evidence>
<evidence type="ECO:0000259" key="10">
    <source>
        <dbReference type="PROSITE" id="PS50071"/>
    </source>
</evidence>
<dbReference type="InterPro" id="IPR017970">
    <property type="entry name" value="Homeobox_CS"/>
</dbReference>
<keyword evidence="4 7" id="KW-0238">DNA-binding</keyword>
<organism evidence="11 12">
    <name type="scientific">Romanomermis culicivorax</name>
    <name type="common">Nematode worm</name>
    <dbReference type="NCBI Taxonomy" id="13658"/>
    <lineage>
        <taxon>Eukaryota</taxon>
        <taxon>Metazoa</taxon>
        <taxon>Ecdysozoa</taxon>
        <taxon>Nematoda</taxon>
        <taxon>Enoplea</taxon>
        <taxon>Dorylaimia</taxon>
        <taxon>Mermithida</taxon>
        <taxon>Mermithoidea</taxon>
        <taxon>Mermithidae</taxon>
        <taxon>Romanomermis</taxon>
    </lineage>
</organism>
<dbReference type="CDD" id="cd00086">
    <property type="entry name" value="homeodomain"/>
    <property type="match status" value="1"/>
</dbReference>
<dbReference type="Gene3D" id="1.10.10.60">
    <property type="entry name" value="Homeodomain-like"/>
    <property type="match status" value="1"/>
</dbReference>
<protein>
    <submittedName>
        <fullName evidence="12">Homeobox domain-containing protein</fullName>
    </submittedName>
</protein>
<dbReference type="GO" id="GO:0030182">
    <property type="term" value="P:neuron differentiation"/>
    <property type="evidence" value="ECO:0007669"/>
    <property type="project" value="UniProtKB-ARBA"/>
</dbReference>